<feature type="region of interest" description="Disordered" evidence="1">
    <location>
        <begin position="95"/>
        <end position="141"/>
    </location>
</feature>
<gene>
    <name evidence="2" type="ORF">G6L72_08760</name>
    <name evidence="3" type="ORF">G6M88_01980</name>
</gene>
<sequence>MESGTGFGPAGVALLMFGPDRRACLEYPTRIRDPGNAAPFRQPPVYRQLIVLWSNATTGIEAKVRRYTGTRCICCAPEMVRTDAAELAGDVAETRDCRPDGKGRTLKTSDRLSGKARPSPSGIMPAVAKGSLAGNNRRTGR</sequence>
<evidence type="ECO:0000256" key="1">
    <source>
        <dbReference type="SAM" id="MobiDB-lite"/>
    </source>
</evidence>
<evidence type="ECO:0000313" key="2">
    <source>
        <dbReference type="EMBL" id="NTF36797.1"/>
    </source>
</evidence>
<dbReference type="RefSeq" id="WP_141680557.1">
    <property type="nucleotide sequence ID" value="NZ_CP049206.1"/>
</dbReference>
<evidence type="ECO:0000313" key="4">
    <source>
        <dbReference type="Proteomes" id="UP000663912"/>
    </source>
</evidence>
<keyword evidence="5" id="KW-1185">Reference proteome</keyword>
<feature type="compositionally biased region" description="Basic and acidic residues" evidence="1">
    <location>
        <begin position="95"/>
        <end position="113"/>
    </location>
</feature>
<name>A0AAE7ULV8_9HYPH</name>
<dbReference type="Proteomes" id="UP000822331">
    <property type="component" value="Unassembled WGS sequence"/>
</dbReference>
<dbReference type="KEGG" id="arui:G6M88_01980"/>
<evidence type="ECO:0000313" key="5">
    <source>
        <dbReference type="Proteomes" id="UP000822331"/>
    </source>
</evidence>
<organism evidence="3 4">
    <name type="scientific">Agrobacterium rubi</name>
    <dbReference type="NCBI Taxonomy" id="28099"/>
    <lineage>
        <taxon>Bacteria</taxon>
        <taxon>Pseudomonadati</taxon>
        <taxon>Pseudomonadota</taxon>
        <taxon>Alphaproteobacteria</taxon>
        <taxon>Hyphomicrobiales</taxon>
        <taxon>Rhizobiaceae</taxon>
        <taxon>Rhizobium/Agrobacterium group</taxon>
        <taxon>Agrobacterium</taxon>
    </lineage>
</organism>
<reference evidence="2 5" key="1">
    <citation type="journal article" date="2020" name="Science">
        <title>Unexpected conservation and global transmission of agrobacterial virulence plasmids.</title>
        <authorList>
            <person name="Weisberg A.J."/>
            <person name="Davis E.W. 2nd"/>
            <person name="Tabima J."/>
            <person name="Belcher M.S."/>
            <person name="Miller M."/>
            <person name="Kuo C.H."/>
            <person name="Loper J.E."/>
            <person name="Grunwald N.J."/>
            <person name="Putnam M.L."/>
            <person name="Chang J.H."/>
        </authorList>
    </citation>
    <scope>NUCLEOTIDE SEQUENCE [LARGE SCALE GENOMIC DNA]</scope>
    <source>
        <strain evidence="2 5">A19/93</strain>
    </source>
</reference>
<protein>
    <submittedName>
        <fullName evidence="3">Uncharacterized protein</fullName>
    </submittedName>
</protein>
<dbReference type="EMBL" id="CP049206">
    <property type="protein sequence ID" value="QTF99242.1"/>
    <property type="molecule type" value="Genomic_DNA"/>
</dbReference>
<dbReference type="EMBL" id="JAAMCP010000005">
    <property type="protein sequence ID" value="NTF36797.1"/>
    <property type="molecule type" value="Genomic_DNA"/>
</dbReference>
<dbReference type="Proteomes" id="UP000663912">
    <property type="component" value="Chromosome 1"/>
</dbReference>
<accession>A0AAE7ULV8</accession>
<dbReference type="AlphaFoldDB" id="A0AAE7ULV8"/>
<proteinExistence type="predicted"/>
<evidence type="ECO:0000313" key="3">
    <source>
        <dbReference type="EMBL" id="QTF99242.1"/>
    </source>
</evidence>
<reference evidence="3" key="2">
    <citation type="submission" date="2020-02" db="EMBL/GenBank/DDBJ databases">
        <title>Unexpected conservation and global transmission of agrobacterial virulence plasmids.</title>
        <authorList>
            <person name="Weisberg A.J."/>
            <person name="Davis E.W. II"/>
            <person name="Tabima J.R."/>
            <person name="Belcher M.S."/>
            <person name="Miller M."/>
            <person name="Kuo C.-H."/>
            <person name="Loper J.E."/>
            <person name="Grunwald N.J."/>
            <person name="Putnam M.L."/>
            <person name="Chang J.H."/>
        </authorList>
    </citation>
    <scope>NUCLEOTIDE SEQUENCE</scope>
    <source>
        <strain evidence="3">W2/73</strain>
    </source>
</reference>